<sequence>MTYHLPTKTYRGEKIPHKNVQVIYNDNVTSSTNVKLMKETEETEKKYPFNVLKSSRSKENVALESSLNYREENEVLTSNDNLPNTFYDQLWYSTSKQNTNEIRNSPWKDKEIIAGIGRLKNNMDLSCGRKQSNAKKTNEKSYLNINSDDTERNKQLGKMYSQNEVASQLKAEENVVRTTNVEHSSHVISAEDNNSCISSQAEIKLDTCVDLFEKLDCRFETTEVEDVTKTTCDANSCIENNAVQYQETIVDMSGVNTREVGVGMINGNKISQKEEYCVKPKINMRDSTTTDRLEKRSQMSLGKTCNEVMDLEFSKLVIRDVVATGDLNANIQPPAEHTQLYFYHERDTSKTSHSTLKEELNLNEYDASTVTLGTENINSGAGKR</sequence>
<name>A0A8S3V6K9_MYTED</name>
<gene>
    <name evidence="1" type="ORF">MEDL_62169</name>
</gene>
<dbReference type="EMBL" id="CAJPWZ010003051">
    <property type="protein sequence ID" value="CAG2250463.1"/>
    <property type="molecule type" value="Genomic_DNA"/>
</dbReference>
<evidence type="ECO:0000313" key="2">
    <source>
        <dbReference type="Proteomes" id="UP000683360"/>
    </source>
</evidence>
<proteinExistence type="predicted"/>
<accession>A0A8S3V6K9</accession>
<keyword evidence="2" id="KW-1185">Reference proteome</keyword>
<organism evidence="1 2">
    <name type="scientific">Mytilus edulis</name>
    <name type="common">Blue mussel</name>
    <dbReference type="NCBI Taxonomy" id="6550"/>
    <lineage>
        <taxon>Eukaryota</taxon>
        <taxon>Metazoa</taxon>
        <taxon>Spiralia</taxon>
        <taxon>Lophotrochozoa</taxon>
        <taxon>Mollusca</taxon>
        <taxon>Bivalvia</taxon>
        <taxon>Autobranchia</taxon>
        <taxon>Pteriomorphia</taxon>
        <taxon>Mytilida</taxon>
        <taxon>Mytiloidea</taxon>
        <taxon>Mytilidae</taxon>
        <taxon>Mytilinae</taxon>
        <taxon>Mytilus</taxon>
    </lineage>
</organism>
<dbReference type="AlphaFoldDB" id="A0A8S3V6K9"/>
<comment type="caution">
    <text evidence="1">The sequence shown here is derived from an EMBL/GenBank/DDBJ whole genome shotgun (WGS) entry which is preliminary data.</text>
</comment>
<evidence type="ECO:0000313" key="1">
    <source>
        <dbReference type="EMBL" id="CAG2250463.1"/>
    </source>
</evidence>
<reference evidence="1" key="1">
    <citation type="submission" date="2021-03" db="EMBL/GenBank/DDBJ databases">
        <authorList>
            <person name="Bekaert M."/>
        </authorList>
    </citation>
    <scope>NUCLEOTIDE SEQUENCE</scope>
</reference>
<protein>
    <submittedName>
        <fullName evidence="1">Uncharacterized protein</fullName>
    </submittedName>
</protein>
<dbReference type="OrthoDB" id="9991211at2759"/>
<dbReference type="Proteomes" id="UP000683360">
    <property type="component" value="Unassembled WGS sequence"/>
</dbReference>